<dbReference type="SUPFAM" id="SSF50199">
    <property type="entry name" value="Staphylococcal nuclease"/>
    <property type="match status" value="1"/>
</dbReference>
<organism evidence="3 4">
    <name type="scientific">Thalassospira profundimaris</name>
    <dbReference type="NCBI Taxonomy" id="502049"/>
    <lineage>
        <taxon>Bacteria</taxon>
        <taxon>Pseudomonadati</taxon>
        <taxon>Pseudomonadota</taxon>
        <taxon>Alphaproteobacteria</taxon>
        <taxon>Rhodospirillales</taxon>
        <taxon>Thalassospiraceae</taxon>
        <taxon>Thalassospira</taxon>
    </lineage>
</organism>
<dbReference type="InterPro" id="IPR035437">
    <property type="entry name" value="SNase_OB-fold_sf"/>
</dbReference>
<dbReference type="InterPro" id="IPR016071">
    <property type="entry name" value="Staphylococal_nuclease_OB-fold"/>
</dbReference>
<dbReference type="EMBL" id="JPWB01000001">
    <property type="protein sequence ID" value="RCK25655.1"/>
    <property type="molecule type" value="Genomic_DNA"/>
</dbReference>
<protein>
    <submittedName>
        <fullName evidence="3">Nuclease</fullName>
    </submittedName>
</protein>
<gene>
    <name evidence="3" type="ORF">TH6_03385</name>
</gene>
<accession>A0A367VKB0</accession>
<evidence type="ECO:0000313" key="3">
    <source>
        <dbReference type="EMBL" id="RCK25655.1"/>
    </source>
</evidence>
<feature type="signal peptide" evidence="1">
    <location>
        <begin position="1"/>
        <end position="39"/>
    </location>
</feature>
<evidence type="ECO:0000256" key="1">
    <source>
        <dbReference type="SAM" id="SignalP"/>
    </source>
</evidence>
<feature type="domain" description="TNase-like" evidence="2">
    <location>
        <begin position="50"/>
        <end position="167"/>
    </location>
</feature>
<evidence type="ECO:0000313" key="4">
    <source>
        <dbReference type="Proteomes" id="UP000253061"/>
    </source>
</evidence>
<proteinExistence type="predicted"/>
<dbReference type="Proteomes" id="UP000253061">
    <property type="component" value="Unassembled WGS sequence"/>
</dbReference>
<comment type="caution">
    <text evidence="3">The sequence shown here is derived from an EMBL/GenBank/DDBJ whole genome shotgun (WGS) entry which is preliminary data.</text>
</comment>
<sequence>MKSDTATCIEARMVPALPLCLIRLALALMLGCIPAMAQADPDFDTLSGPARAIDADTLEFGFKRIDLWGADAMNRFQQCRINGQSTACGAEAWQLTTNLLVATPVTCEVRGKNRYHRNMAVCHNANGVDIGQSLILRGLAVARPDQMPEYEAYENQARQARSGVWAGEFIDPLKWRRGERLPEHEIEVRRWQREE</sequence>
<dbReference type="AlphaFoldDB" id="A0A367VKB0"/>
<dbReference type="SMART" id="SM00318">
    <property type="entry name" value="SNc"/>
    <property type="match status" value="1"/>
</dbReference>
<feature type="chain" id="PRO_5016743537" evidence="1">
    <location>
        <begin position="40"/>
        <end position="195"/>
    </location>
</feature>
<name>A0A367VKB0_9PROT</name>
<dbReference type="Pfam" id="PF00565">
    <property type="entry name" value="SNase"/>
    <property type="match status" value="1"/>
</dbReference>
<evidence type="ECO:0000259" key="2">
    <source>
        <dbReference type="SMART" id="SM00318"/>
    </source>
</evidence>
<dbReference type="RefSeq" id="WP_062956280.1">
    <property type="nucleotide sequence ID" value="NZ_JPWB01000001.1"/>
</dbReference>
<reference evidence="3 4" key="1">
    <citation type="submission" date="2014-07" db="EMBL/GenBank/DDBJ databases">
        <title>Draft genome sequence of Thalassospira profundimaris R8-17.</title>
        <authorList>
            <person name="Lai Q."/>
            <person name="Shao Z."/>
        </authorList>
    </citation>
    <scope>NUCLEOTIDE SEQUENCE [LARGE SCALE GENOMIC DNA]</scope>
    <source>
        <strain evidence="3 4">R8-17</strain>
    </source>
</reference>
<dbReference type="Gene3D" id="2.40.50.90">
    <property type="match status" value="1"/>
</dbReference>
<keyword evidence="1" id="KW-0732">Signal</keyword>